<reference evidence="2" key="2">
    <citation type="submission" date="2021-09" db="EMBL/GenBank/DDBJ databases">
        <authorList>
            <person name="Jia N."/>
            <person name="Wang J."/>
            <person name="Shi W."/>
            <person name="Du L."/>
            <person name="Sun Y."/>
            <person name="Zhan W."/>
            <person name="Jiang J."/>
            <person name="Wang Q."/>
            <person name="Zhang B."/>
            <person name="Ji P."/>
            <person name="Sakyi L.B."/>
            <person name="Cui X."/>
            <person name="Yuan T."/>
            <person name="Jiang B."/>
            <person name="Yang W."/>
            <person name="Lam T.T.-Y."/>
            <person name="Chang Q."/>
            <person name="Ding S."/>
            <person name="Wang X."/>
            <person name="Zhu J."/>
            <person name="Ruan X."/>
            <person name="Zhao L."/>
            <person name="Wei J."/>
            <person name="Que T."/>
            <person name="Du C."/>
            <person name="Cheng J."/>
            <person name="Dai P."/>
            <person name="Han X."/>
            <person name="Huang E."/>
            <person name="Gao Y."/>
            <person name="Liu J."/>
            <person name="Shao H."/>
            <person name="Ye R."/>
            <person name="Li L."/>
            <person name="Wei W."/>
            <person name="Wang X."/>
            <person name="Wang C."/>
            <person name="Huo Q."/>
            <person name="Li W."/>
            <person name="Guo W."/>
            <person name="Chen H."/>
            <person name="Chen S."/>
            <person name="Zhou L."/>
            <person name="Zhou L."/>
            <person name="Ni X."/>
            <person name="Tian J."/>
            <person name="Zhou Y."/>
            <person name="Sheng Y."/>
            <person name="Liu T."/>
            <person name="Pan Y."/>
            <person name="Xia L."/>
            <person name="Li J."/>
            <person name="Zhao F."/>
            <person name="Cao W."/>
        </authorList>
    </citation>
    <scope>NUCLEOTIDE SEQUENCE</scope>
    <source>
        <strain evidence="2">Rsan-2018</strain>
        <tissue evidence="2">Larvae</tissue>
    </source>
</reference>
<evidence type="ECO:0000313" key="2">
    <source>
        <dbReference type="EMBL" id="KAH7935254.1"/>
    </source>
</evidence>
<comment type="caution">
    <text evidence="2">The sequence shown here is derived from an EMBL/GenBank/DDBJ whole genome shotgun (WGS) entry which is preliminary data.</text>
</comment>
<evidence type="ECO:0000313" key="3">
    <source>
        <dbReference type="Proteomes" id="UP000821837"/>
    </source>
</evidence>
<feature type="compositionally biased region" description="Basic and acidic residues" evidence="1">
    <location>
        <begin position="402"/>
        <end position="413"/>
    </location>
</feature>
<dbReference type="EMBL" id="JABSTV010001255">
    <property type="protein sequence ID" value="KAH7935254.1"/>
    <property type="molecule type" value="Genomic_DNA"/>
</dbReference>
<feature type="region of interest" description="Disordered" evidence="1">
    <location>
        <begin position="1"/>
        <end position="102"/>
    </location>
</feature>
<sequence length="464" mass="49964">MPRLHPSALSTPDHDGAARPDDEDDASVLFSHLHLGNEPPNKKPAPSAFRLELEKSIFSPPETRSTPGRKRRRTAARDSSDGAPSVPQPAVEGMGSPSSSLPHMDLWKTQYVKADSWPEAHQVRASAAAPLYPWGVEYCQTVSASATTSATTSVVSTMMSPQSTAATLVEAAVESLQRPWQPLSGDQFLQLRQDEQHQMTMMIQQALQQPQQQTLQESLQVSPELQQAWGEFVATPQGGEIMDLLRSAEDGCPTELFDDKFSPVGSPQGEQSNGGTTYDGPFSPRTVLCSPPYVAETSLSPSHTAMPSNETQPPVADGLRSPKPEKDGALIEPMAPEQARRLGELVTGFGLPSVDDSGDSAVCLSVPWPMWHRLTRRNIVRKNAEPGRRIAVILLAPPATPKPEESSPCHADDKDDGDDGDILPLDQPDRRSTPPPPDPDGGQSPPAEQGDGCKLESASTPQLV</sequence>
<accession>A0A9D4SNR7</accession>
<dbReference type="Proteomes" id="UP000821837">
    <property type="component" value="Unassembled WGS sequence"/>
</dbReference>
<feature type="region of interest" description="Disordered" evidence="1">
    <location>
        <begin position="298"/>
        <end position="321"/>
    </location>
</feature>
<protein>
    <submittedName>
        <fullName evidence="2">Uncharacterized protein</fullName>
    </submittedName>
</protein>
<organism evidence="2 3">
    <name type="scientific">Rhipicephalus sanguineus</name>
    <name type="common">Brown dog tick</name>
    <name type="synonym">Ixodes sanguineus</name>
    <dbReference type="NCBI Taxonomy" id="34632"/>
    <lineage>
        <taxon>Eukaryota</taxon>
        <taxon>Metazoa</taxon>
        <taxon>Ecdysozoa</taxon>
        <taxon>Arthropoda</taxon>
        <taxon>Chelicerata</taxon>
        <taxon>Arachnida</taxon>
        <taxon>Acari</taxon>
        <taxon>Parasitiformes</taxon>
        <taxon>Ixodida</taxon>
        <taxon>Ixodoidea</taxon>
        <taxon>Ixodidae</taxon>
        <taxon>Rhipicephalinae</taxon>
        <taxon>Rhipicephalus</taxon>
        <taxon>Rhipicephalus</taxon>
    </lineage>
</organism>
<evidence type="ECO:0000256" key="1">
    <source>
        <dbReference type="SAM" id="MobiDB-lite"/>
    </source>
</evidence>
<proteinExistence type="predicted"/>
<name>A0A9D4SNR7_RHISA</name>
<dbReference type="AlphaFoldDB" id="A0A9D4SNR7"/>
<keyword evidence="3" id="KW-1185">Reference proteome</keyword>
<feature type="compositionally biased region" description="Polar residues" evidence="1">
    <location>
        <begin position="298"/>
        <end position="312"/>
    </location>
</feature>
<reference evidence="2" key="1">
    <citation type="journal article" date="2020" name="Cell">
        <title>Large-Scale Comparative Analyses of Tick Genomes Elucidate Their Genetic Diversity and Vector Capacities.</title>
        <authorList>
            <consortium name="Tick Genome and Microbiome Consortium (TIGMIC)"/>
            <person name="Jia N."/>
            <person name="Wang J."/>
            <person name="Shi W."/>
            <person name="Du L."/>
            <person name="Sun Y."/>
            <person name="Zhan W."/>
            <person name="Jiang J.F."/>
            <person name="Wang Q."/>
            <person name="Zhang B."/>
            <person name="Ji P."/>
            <person name="Bell-Sakyi L."/>
            <person name="Cui X.M."/>
            <person name="Yuan T.T."/>
            <person name="Jiang B.G."/>
            <person name="Yang W.F."/>
            <person name="Lam T.T."/>
            <person name="Chang Q.C."/>
            <person name="Ding S.J."/>
            <person name="Wang X.J."/>
            <person name="Zhu J.G."/>
            <person name="Ruan X.D."/>
            <person name="Zhao L."/>
            <person name="Wei J.T."/>
            <person name="Ye R.Z."/>
            <person name="Que T.C."/>
            <person name="Du C.H."/>
            <person name="Zhou Y.H."/>
            <person name="Cheng J.X."/>
            <person name="Dai P.F."/>
            <person name="Guo W.B."/>
            <person name="Han X.H."/>
            <person name="Huang E.J."/>
            <person name="Li L.F."/>
            <person name="Wei W."/>
            <person name="Gao Y.C."/>
            <person name="Liu J.Z."/>
            <person name="Shao H.Z."/>
            <person name="Wang X."/>
            <person name="Wang C.C."/>
            <person name="Yang T.C."/>
            <person name="Huo Q.B."/>
            <person name="Li W."/>
            <person name="Chen H.Y."/>
            <person name="Chen S.E."/>
            <person name="Zhou L.G."/>
            <person name="Ni X.B."/>
            <person name="Tian J.H."/>
            <person name="Sheng Y."/>
            <person name="Liu T."/>
            <person name="Pan Y.S."/>
            <person name="Xia L.Y."/>
            <person name="Li J."/>
            <person name="Zhao F."/>
            <person name="Cao W.C."/>
        </authorList>
    </citation>
    <scope>NUCLEOTIDE SEQUENCE</scope>
    <source>
        <strain evidence="2">Rsan-2018</strain>
    </source>
</reference>
<feature type="region of interest" description="Disordered" evidence="1">
    <location>
        <begin position="395"/>
        <end position="464"/>
    </location>
</feature>
<gene>
    <name evidence="2" type="ORF">HPB52_004953</name>
</gene>